<dbReference type="Pfam" id="PF04879">
    <property type="entry name" value="Molybdop_Fe4S4"/>
    <property type="match status" value="1"/>
</dbReference>
<keyword evidence="9 15" id="KW-0560">Oxidoreductase</keyword>
<dbReference type="EC" id="1.9.6.1" evidence="15"/>
<comment type="subunit">
    <text evidence="15">Component of the nitrate reductase NapAB complex composed of NapA and NapB.</text>
</comment>
<dbReference type="GO" id="GO:0043546">
    <property type="term" value="F:molybdopterin cofactor binding"/>
    <property type="evidence" value="ECO:0007669"/>
    <property type="project" value="InterPro"/>
</dbReference>
<dbReference type="Pfam" id="PF01568">
    <property type="entry name" value="Molydop_binding"/>
    <property type="match status" value="1"/>
</dbReference>
<dbReference type="PANTHER" id="PTHR43105:SF11">
    <property type="entry name" value="PERIPLASMIC NITRATE REDUCTASE"/>
    <property type="match status" value="1"/>
</dbReference>
<keyword evidence="6 15" id="KW-0732">Signal</keyword>
<dbReference type="EMBL" id="QNRR01000003">
    <property type="protein sequence ID" value="RBP45182.1"/>
    <property type="molecule type" value="Genomic_DNA"/>
</dbReference>
<dbReference type="FunFam" id="2.40.40.20:FF:000005">
    <property type="entry name" value="Periplasmic nitrate reductase"/>
    <property type="match status" value="1"/>
</dbReference>
<feature type="binding site" evidence="15">
    <location>
        <position position="57"/>
    </location>
    <ligand>
        <name>[4Fe-4S] cluster</name>
        <dbReference type="ChEBI" id="CHEBI:49883"/>
    </ligand>
</feature>
<dbReference type="Gene3D" id="3.40.228.10">
    <property type="entry name" value="Dimethylsulfoxide Reductase, domain 2"/>
    <property type="match status" value="1"/>
</dbReference>
<feature type="domain" description="4Fe-4S Mo/W bis-MGD-type" evidence="16">
    <location>
        <begin position="43"/>
        <end position="99"/>
    </location>
</feature>
<feature type="binding site" evidence="15">
    <location>
        <position position="346"/>
    </location>
    <ligand>
        <name>Mo-bis(molybdopterin guanine dinucleotide)</name>
        <dbReference type="ChEBI" id="CHEBI:60539"/>
    </ligand>
</feature>
<reference evidence="17 18" key="1">
    <citation type="submission" date="2018-06" db="EMBL/GenBank/DDBJ databases">
        <title>Genomic Encyclopedia of Type Strains, Phase IV (KMG-IV): sequencing the most valuable type-strain genomes for metagenomic binning, comparative biology and taxonomic classification.</title>
        <authorList>
            <person name="Goeker M."/>
        </authorList>
    </citation>
    <scope>NUCLEOTIDE SEQUENCE [LARGE SCALE GENOMIC DNA]</scope>
    <source>
        <strain evidence="17 18">DSM 25532</strain>
    </source>
</reference>
<feature type="binding site" evidence="15">
    <location>
        <position position="772"/>
    </location>
    <ligand>
        <name>Mo-bis(molybdopterin guanine dinucleotide)</name>
        <dbReference type="ChEBI" id="CHEBI:60539"/>
    </ligand>
</feature>
<keyword evidence="5 15" id="KW-0479">Metal-binding</keyword>
<organism evidence="17 18">
    <name type="scientific">Roseimicrobium gellanilyticum</name>
    <dbReference type="NCBI Taxonomy" id="748857"/>
    <lineage>
        <taxon>Bacteria</taxon>
        <taxon>Pseudomonadati</taxon>
        <taxon>Verrucomicrobiota</taxon>
        <taxon>Verrucomicrobiia</taxon>
        <taxon>Verrucomicrobiales</taxon>
        <taxon>Verrucomicrobiaceae</taxon>
        <taxon>Roseimicrobium</taxon>
    </lineage>
</organism>
<comment type="function">
    <text evidence="15">Catalytic subunit of the nitrate reductase complex NapAB. Receives electrons from NapB and catalyzes the reduction of nitrate to nitrite.</text>
</comment>
<dbReference type="InterPro" id="IPR010051">
    <property type="entry name" value="Periplasm_NO3_reductase_lsu"/>
</dbReference>
<feature type="binding site" evidence="15">
    <location>
        <position position="789"/>
    </location>
    <ligand>
        <name>Mo-bis(molybdopterin guanine dinucleotide)</name>
        <dbReference type="ChEBI" id="CHEBI:60539"/>
    </ligand>
</feature>
<evidence type="ECO:0000256" key="10">
    <source>
        <dbReference type="ARBA" id="ARBA00023004"/>
    </source>
</evidence>
<dbReference type="InterPro" id="IPR006656">
    <property type="entry name" value="Mopterin_OxRdtase"/>
</dbReference>
<feature type="binding site" evidence="15">
    <location>
        <position position="537"/>
    </location>
    <ligand>
        <name>Mo-bis(molybdopterin guanine dinucleotide)</name>
        <dbReference type="ChEBI" id="CHEBI:60539"/>
    </ligand>
</feature>
<dbReference type="PANTHER" id="PTHR43105">
    <property type="entry name" value="RESPIRATORY NITRATE REDUCTASE"/>
    <property type="match status" value="1"/>
</dbReference>
<evidence type="ECO:0000256" key="15">
    <source>
        <dbReference type="HAMAP-Rule" id="MF_01630"/>
    </source>
</evidence>
<evidence type="ECO:0000256" key="6">
    <source>
        <dbReference type="ARBA" id="ARBA00022729"/>
    </source>
</evidence>
<sequence>MNAHLDRREILKLSALAGAGAVAAARAGASAVAASLPSETGAIKWDKAPCRFCGTGCHVRVGVKEGRVVAIEGDQLAEVNKGLLCVKGYHVGLALYGKDRLTRPMLRKGGKLEPISWEEAIEVVAQRIMTSPEKFAIYGSGQWTIPEGYAANKLMKAGLSNNHIEPNARLCMASAVTGFLSVYGVDEPAGAYDDLDKCDVLILWGNNMAEMHPVLFSRVIDRRARGEKVTIIDLGTRRTRSSEFADHYWEFKPNGDLAIANGIAHLLLKNGTYDKEFVERHCAFRQDKTAAALHGESMTFEDYKATLAPFTPEHVAQLSGVPAEKIQMLADLFGNRDLRITSTWCMGFNQHNRATDINRLCHSIHLLSGHFGKPGDAPTSLTGQPSACGTAREVGTMCHFLPGGRLVENAEHRADAENLWNVPAGRIKPKMGYHTVLLWEKFCTPTDKGGDISTVWVQVTNPGQSLPNLHKLFQAKKDLEDKFLIVSDVYPTATTELADLVLPSAMWVEKNGIYGNSERRTQQWFKMVNPPGEARDDAWQNIAVARKLFELGHAGMKDKEGKFLFTFKDEAGKDVPAWEWPHYHDLNVDKALFEEYRAFSRLKHKDLAPYDEYVKARGLRWPVVQQPDGSWRETRFRFAEFDDPYVKKGAGIQFYHSTTKDDRAQVWFAPYTPPAEAPDAAFPFWLCTGRVLEHWHTGTMTMRIPQLHGAVPFAYVEMHAADAEERNISNGDSVVVKTRRGELRLPVWVNGRSQPPRGNLFIPFFDERLLCNLLTLDVTCPISKEPDYKKCAAAVVKAGLAAGAGTF</sequence>
<evidence type="ECO:0000256" key="7">
    <source>
        <dbReference type="ARBA" id="ARBA00022764"/>
    </source>
</evidence>
<dbReference type="PROSITE" id="PS00551">
    <property type="entry name" value="MOLYBDOPTERIN_PROK_1"/>
    <property type="match status" value="1"/>
</dbReference>
<comment type="PTM">
    <text evidence="15">Predicted to be exported by the Tat system. The position of the signal peptide cleavage has not been experimentally proven.</text>
</comment>
<dbReference type="GO" id="GO:0042128">
    <property type="term" value="P:nitrate assimilation"/>
    <property type="evidence" value="ECO:0007669"/>
    <property type="project" value="UniProtKB-UniRule"/>
</dbReference>
<dbReference type="GO" id="GO:0050140">
    <property type="term" value="F:nitrate reductase (cytochrome) activity"/>
    <property type="evidence" value="ECO:0007669"/>
    <property type="project" value="UniProtKB-EC"/>
</dbReference>
<dbReference type="OrthoDB" id="9805142at2"/>
<proteinExistence type="inferred from homology"/>
<dbReference type="SUPFAM" id="SSF50692">
    <property type="entry name" value="ADC-like"/>
    <property type="match status" value="1"/>
</dbReference>
<feature type="binding site" evidence="15">
    <location>
        <position position="764"/>
    </location>
    <ligand>
        <name>substrate</name>
    </ligand>
</feature>
<feature type="binding site" evidence="15">
    <location>
        <position position="142"/>
    </location>
    <ligand>
        <name>Mo-bis(molybdopterin guanine dinucleotide)</name>
        <dbReference type="ChEBI" id="CHEBI:60539"/>
    </ligand>
</feature>
<feature type="binding site" evidence="15">
    <location>
        <position position="510"/>
    </location>
    <ligand>
        <name>Mo-bis(molybdopterin guanine dinucleotide)</name>
        <dbReference type="ChEBI" id="CHEBI:60539"/>
    </ligand>
</feature>
<dbReference type="GO" id="GO:0009055">
    <property type="term" value="F:electron transfer activity"/>
    <property type="evidence" value="ECO:0007669"/>
    <property type="project" value="UniProtKB-UniRule"/>
</dbReference>
<dbReference type="InterPro" id="IPR006963">
    <property type="entry name" value="Mopterin_OxRdtase_4Fe-4S_dom"/>
</dbReference>
<dbReference type="Gene3D" id="2.40.40.20">
    <property type="match status" value="1"/>
</dbReference>
<dbReference type="Gene3D" id="3.30.200.210">
    <property type="match status" value="1"/>
</dbReference>
<dbReference type="InterPro" id="IPR050123">
    <property type="entry name" value="Prok_molybdopt-oxidoreductase"/>
</dbReference>
<dbReference type="InterPro" id="IPR041957">
    <property type="entry name" value="CT_Nitrate-R-NapA-like"/>
</dbReference>
<evidence type="ECO:0000256" key="1">
    <source>
        <dbReference type="ARBA" id="ARBA00008747"/>
    </source>
</evidence>
<evidence type="ECO:0000256" key="11">
    <source>
        <dbReference type="ARBA" id="ARBA00023014"/>
    </source>
</evidence>
<comment type="cofactor">
    <cofactor evidence="15">
        <name>[4Fe-4S] cluster</name>
        <dbReference type="ChEBI" id="CHEBI:49883"/>
    </cofactor>
    <text evidence="15">Binds 1 [4Fe-4S] cluster.</text>
</comment>
<comment type="subcellular location">
    <subcellularLocation>
        <location evidence="15">Secreted</location>
    </subcellularLocation>
    <text evidence="15">Membrane-associated.</text>
</comment>
<gene>
    <name evidence="15" type="primary">napA</name>
    <name evidence="17" type="ORF">DES53_103179</name>
</gene>
<dbReference type="CDD" id="cd02791">
    <property type="entry name" value="MopB_CT_Nitrate-R-NapA-like"/>
    <property type="match status" value="1"/>
</dbReference>
<feature type="binding site" evidence="15">
    <location>
        <position position="53"/>
    </location>
    <ligand>
        <name>[4Fe-4S] cluster</name>
        <dbReference type="ChEBI" id="CHEBI:49883"/>
    </ligand>
</feature>
<dbReference type="SUPFAM" id="SSF53706">
    <property type="entry name" value="Formate dehydrogenase/DMSO reductase, domains 1-3"/>
    <property type="match status" value="1"/>
</dbReference>
<feature type="binding site" evidence="15">
    <location>
        <position position="85"/>
    </location>
    <ligand>
        <name>[4Fe-4S] cluster</name>
        <dbReference type="ChEBI" id="CHEBI:49883"/>
    </ligand>
</feature>
<comment type="similarity">
    <text evidence="1 15">Belongs to the prokaryotic molybdopterin-containing oxidoreductase family. NasA/NapA/NarB subfamily.</text>
</comment>
<evidence type="ECO:0000256" key="13">
    <source>
        <dbReference type="ARBA" id="ARBA00052176"/>
    </source>
</evidence>
<dbReference type="RefSeq" id="WP_113958313.1">
    <property type="nucleotide sequence ID" value="NZ_QNRR01000003.1"/>
</dbReference>
<dbReference type="InterPro" id="IPR027467">
    <property type="entry name" value="MopterinOxRdtase_cofactor_BS"/>
</dbReference>
<accession>A0A366HRK5</accession>
<dbReference type="GO" id="GO:0005506">
    <property type="term" value="F:iron ion binding"/>
    <property type="evidence" value="ECO:0007669"/>
    <property type="project" value="UniProtKB-UniRule"/>
</dbReference>
<dbReference type="GO" id="GO:0016020">
    <property type="term" value="C:membrane"/>
    <property type="evidence" value="ECO:0007669"/>
    <property type="project" value="TreeGrafter"/>
</dbReference>
<comment type="catalytic activity">
    <reaction evidence="13 15">
        <text>2 Fe(II)-[cytochrome] + nitrate + 2 H(+) = 2 Fe(III)-[cytochrome] + nitrite + H2O</text>
        <dbReference type="Rhea" id="RHEA:12909"/>
        <dbReference type="Rhea" id="RHEA-COMP:11777"/>
        <dbReference type="Rhea" id="RHEA-COMP:11778"/>
        <dbReference type="ChEBI" id="CHEBI:15377"/>
        <dbReference type="ChEBI" id="CHEBI:15378"/>
        <dbReference type="ChEBI" id="CHEBI:16301"/>
        <dbReference type="ChEBI" id="CHEBI:17632"/>
        <dbReference type="ChEBI" id="CHEBI:29033"/>
        <dbReference type="ChEBI" id="CHEBI:29034"/>
        <dbReference type="EC" id="1.9.6.1"/>
    </reaction>
</comment>
<evidence type="ECO:0000256" key="3">
    <source>
        <dbReference type="ARBA" id="ARBA00022485"/>
    </source>
</evidence>
<dbReference type="Pfam" id="PF00384">
    <property type="entry name" value="Molybdopterin"/>
    <property type="match status" value="1"/>
</dbReference>
<keyword evidence="12 15" id="KW-0534">Nitrate assimilation</keyword>
<feature type="binding site" evidence="15">
    <location>
        <position position="167"/>
    </location>
    <ligand>
        <name>Mo-bis(molybdopterin guanine dinucleotide)</name>
        <dbReference type="ChEBI" id="CHEBI:60539"/>
    </ligand>
</feature>
<evidence type="ECO:0000256" key="5">
    <source>
        <dbReference type="ARBA" id="ARBA00022723"/>
    </source>
</evidence>
<feature type="binding site" evidence="15">
    <location>
        <position position="461"/>
    </location>
    <ligand>
        <name>Mo-bis(molybdopterin guanine dinucleotide)</name>
        <dbReference type="ChEBI" id="CHEBI:60539"/>
    </ligand>
</feature>
<keyword evidence="18" id="KW-1185">Reference proteome</keyword>
<dbReference type="Proteomes" id="UP000253426">
    <property type="component" value="Unassembled WGS sequence"/>
</dbReference>
<evidence type="ECO:0000313" key="17">
    <source>
        <dbReference type="EMBL" id="RBP45182.1"/>
    </source>
</evidence>
<dbReference type="InterPro" id="IPR006657">
    <property type="entry name" value="MoPterin_dinucl-bd_dom"/>
</dbReference>
<keyword evidence="11 15" id="KW-0411">Iron-sulfur</keyword>
<feature type="binding site" evidence="15">
    <location>
        <position position="87"/>
    </location>
    <ligand>
        <name>Mo-bis(molybdopterin guanine dinucleotide)</name>
        <dbReference type="ChEBI" id="CHEBI:60539"/>
    </ligand>
</feature>
<dbReference type="Gene3D" id="3.40.50.740">
    <property type="match status" value="1"/>
</dbReference>
<dbReference type="SMART" id="SM00926">
    <property type="entry name" value="Molybdop_Fe4S4"/>
    <property type="match status" value="1"/>
</dbReference>
<dbReference type="GO" id="GO:0009325">
    <property type="term" value="C:nitrate reductase complex"/>
    <property type="evidence" value="ECO:0007669"/>
    <property type="project" value="TreeGrafter"/>
</dbReference>
<dbReference type="AlphaFoldDB" id="A0A366HRK5"/>
<evidence type="ECO:0000256" key="4">
    <source>
        <dbReference type="ARBA" id="ARBA00022505"/>
    </source>
</evidence>
<feature type="binding site" evidence="15">
    <location>
        <begin position="487"/>
        <end position="488"/>
    </location>
    <ligand>
        <name>Mo-bis(molybdopterin guanine dinucleotide)</name>
        <dbReference type="ChEBI" id="CHEBI:60539"/>
    </ligand>
</feature>
<evidence type="ECO:0000256" key="9">
    <source>
        <dbReference type="ARBA" id="ARBA00023002"/>
    </source>
</evidence>
<dbReference type="HAMAP" id="MF_01630">
    <property type="entry name" value="Nitrate_reduct_NapA"/>
    <property type="match status" value="1"/>
</dbReference>
<evidence type="ECO:0000256" key="8">
    <source>
        <dbReference type="ARBA" id="ARBA00022982"/>
    </source>
</evidence>
<name>A0A366HRK5_9BACT</name>
<dbReference type="InterPro" id="IPR009010">
    <property type="entry name" value="Asp_de-COase-like_dom_sf"/>
</dbReference>
<keyword evidence="3 15" id="KW-0004">4Fe-4S</keyword>
<keyword evidence="10 15" id="KW-0408">Iron</keyword>
<dbReference type="GO" id="GO:0030151">
    <property type="term" value="F:molybdenum ion binding"/>
    <property type="evidence" value="ECO:0007669"/>
    <property type="project" value="InterPro"/>
</dbReference>
<keyword evidence="4 15" id="KW-0500">Molybdenum</keyword>
<dbReference type="GO" id="GO:0005576">
    <property type="term" value="C:extracellular region"/>
    <property type="evidence" value="ECO:0007669"/>
    <property type="project" value="UniProtKB-SubCell"/>
</dbReference>
<evidence type="ECO:0000259" key="16">
    <source>
        <dbReference type="PROSITE" id="PS51669"/>
    </source>
</evidence>
<keyword evidence="7" id="KW-0574">Periplasm</keyword>
<feature type="binding site" evidence="15">
    <location>
        <position position="171"/>
    </location>
    <ligand>
        <name>Mo-bis(molybdopterin guanine dinucleotide)</name>
        <dbReference type="ChEBI" id="CHEBI:60539"/>
    </ligand>
</feature>
<evidence type="ECO:0000256" key="2">
    <source>
        <dbReference type="ARBA" id="ARBA00022448"/>
    </source>
</evidence>
<keyword evidence="8 15" id="KW-0249">Electron transport</keyword>
<comment type="caution">
    <text evidence="17">The sequence shown here is derived from an EMBL/GenBank/DDBJ whole genome shotgun (WGS) entry which is preliminary data.</text>
</comment>
<dbReference type="PROSITE" id="PS51318">
    <property type="entry name" value="TAT"/>
    <property type="match status" value="1"/>
</dbReference>
<evidence type="ECO:0000313" key="18">
    <source>
        <dbReference type="Proteomes" id="UP000253426"/>
    </source>
</evidence>
<comment type="caution">
    <text evidence="15">Lacks conserved residue(s) required for the propagation of feature annotation.</text>
</comment>
<keyword evidence="2 15" id="KW-0813">Transport</keyword>
<evidence type="ECO:0000256" key="12">
    <source>
        <dbReference type="ARBA" id="ARBA00023063"/>
    </source>
</evidence>
<dbReference type="GO" id="GO:0045333">
    <property type="term" value="P:cellular respiration"/>
    <property type="evidence" value="ECO:0007669"/>
    <property type="project" value="UniProtKB-ARBA"/>
</dbReference>
<evidence type="ECO:0000256" key="14">
    <source>
        <dbReference type="ARBA" id="ARBA00055000"/>
    </source>
</evidence>
<comment type="cofactor">
    <cofactor evidence="15">
        <name>Mo-bis(molybdopterin guanine dinucleotide)</name>
        <dbReference type="ChEBI" id="CHEBI:60539"/>
    </cofactor>
    <text evidence="15">Binds 1 molybdenum-bis(molybdopterin guanine dinucleotide) (Mo-bis-MGD) cofactor per subunit.</text>
</comment>
<feature type="binding site" evidence="15">
    <location>
        <position position="350"/>
    </location>
    <ligand>
        <name>Mo-bis(molybdopterin guanine dinucleotide)</name>
        <dbReference type="ChEBI" id="CHEBI:60539"/>
    </ligand>
</feature>
<dbReference type="GO" id="GO:0006777">
    <property type="term" value="P:Mo-molybdopterin cofactor biosynthetic process"/>
    <property type="evidence" value="ECO:0007669"/>
    <property type="project" value="UniProtKB-UniRule"/>
</dbReference>
<comment type="function">
    <text evidence="14">Catalytic subunit of the periplasmic nitrate reductase complex NapAB. Receives electrons from NapB and catalyzes the reduction of nitrate to nitrite.</text>
</comment>
<feature type="binding site" evidence="15">
    <location>
        <begin position="688"/>
        <end position="697"/>
    </location>
    <ligand>
        <name>Mo-bis(molybdopterin guanine dinucleotide)</name>
        <dbReference type="ChEBI" id="CHEBI:60539"/>
    </ligand>
</feature>
<feature type="binding site" evidence="15">
    <location>
        <position position="50"/>
    </location>
    <ligand>
        <name>[4Fe-4S] cluster</name>
        <dbReference type="ChEBI" id="CHEBI:49883"/>
    </ligand>
</feature>
<protein>
    <recommendedName>
        <fullName evidence="15">Nitrate reductase</fullName>
        <ecNumber evidence="15">1.9.6.1</ecNumber>
    </recommendedName>
</protein>
<dbReference type="InterPro" id="IPR006311">
    <property type="entry name" value="TAT_signal"/>
</dbReference>
<dbReference type="GO" id="GO:0051539">
    <property type="term" value="F:4 iron, 4 sulfur cluster binding"/>
    <property type="evidence" value="ECO:0007669"/>
    <property type="project" value="UniProtKB-KW"/>
</dbReference>
<dbReference type="PROSITE" id="PS51669">
    <property type="entry name" value="4FE4S_MOW_BIS_MGD"/>
    <property type="match status" value="1"/>
</dbReference>